<dbReference type="InterPro" id="IPR042635">
    <property type="entry name" value="MEGF10/SREC1/2-like"/>
</dbReference>
<organism evidence="8 9">
    <name type="scientific">Diploptera punctata</name>
    <name type="common">Pacific beetle cockroach</name>
    <dbReference type="NCBI Taxonomy" id="6984"/>
    <lineage>
        <taxon>Eukaryota</taxon>
        <taxon>Metazoa</taxon>
        <taxon>Ecdysozoa</taxon>
        <taxon>Arthropoda</taxon>
        <taxon>Hexapoda</taxon>
        <taxon>Insecta</taxon>
        <taxon>Pterygota</taxon>
        <taxon>Neoptera</taxon>
        <taxon>Polyneoptera</taxon>
        <taxon>Dictyoptera</taxon>
        <taxon>Blattodea</taxon>
        <taxon>Blaberoidea</taxon>
        <taxon>Blaberidae</taxon>
        <taxon>Diplopterinae</taxon>
        <taxon>Diploptera</taxon>
    </lineage>
</organism>
<dbReference type="PROSITE" id="PS00022">
    <property type="entry name" value="EGF_1"/>
    <property type="match status" value="2"/>
</dbReference>
<keyword evidence="3" id="KW-0677">Repeat</keyword>
<dbReference type="PROSITE" id="PS50026">
    <property type="entry name" value="EGF_3"/>
    <property type="match status" value="1"/>
</dbReference>
<name>A0AAD8ESN8_DIPPU</name>
<dbReference type="GO" id="GO:0048731">
    <property type="term" value="P:system development"/>
    <property type="evidence" value="ECO:0007669"/>
    <property type="project" value="UniProtKB-ARBA"/>
</dbReference>
<dbReference type="PROSITE" id="PS01186">
    <property type="entry name" value="EGF_2"/>
    <property type="match status" value="1"/>
</dbReference>
<protein>
    <recommendedName>
        <fullName evidence="7">EGF-like domain-containing protein</fullName>
    </recommendedName>
</protein>
<dbReference type="AlphaFoldDB" id="A0AAD8ESN8"/>
<keyword evidence="1 5" id="KW-0245">EGF-like domain</keyword>
<dbReference type="Pfam" id="PF00053">
    <property type="entry name" value="EGF_laminin"/>
    <property type="match status" value="1"/>
</dbReference>
<feature type="non-terminal residue" evidence="8">
    <location>
        <position position="1"/>
    </location>
</feature>
<keyword evidence="6" id="KW-0472">Membrane</keyword>
<feature type="disulfide bond" evidence="5">
    <location>
        <begin position="21"/>
        <end position="30"/>
    </location>
</feature>
<dbReference type="PANTHER" id="PTHR24043">
    <property type="entry name" value="SCAVENGER RECEPTOR CLASS F"/>
    <property type="match status" value="1"/>
</dbReference>
<dbReference type="Gene3D" id="2.170.300.10">
    <property type="entry name" value="Tie2 ligand-binding domain superfamily"/>
    <property type="match status" value="1"/>
</dbReference>
<dbReference type="InterPro" id="IPR002049">
    <property type="entry name" value="LE_dom"/>
</dbReference>
<gene>
    <name evidence="8" type="ORF">L9F63_009419</name>
</gene>
<evidence type="ECO:0000256" key="2">
    <source>
        <dbReference type="ARBA" id="ARBA00022729"/>
    </source>
</evidence>
<keyword evidence="2" id="KW-0732">Signal</keyword>
<evidence type="ECO:0000256" key="4">
    <source>
        <dbReference type="ARBA" id="ARBA00023157"/>
    </source>
</evidence>
<dbReference type="PRINTS" id="PR00011">
    <property type="entry name" value="EGFLAMININ"/>
</dbReference>
<keyword evidence="6" id="KW-0812">Transmembrane</keyword>
<sequence>MKKCTCKNGADCHHVTGVCQCLPGWTGKNCSTPCPAGTYGMHCSQHCKCFNGGKCRRNDGLCRCEPGWIGAQCTEICPEGYYGDHCMMPCECPNENFLCHAKDGCVCRQGYTGENCDIQSFSKNVQEKEAQNYGSMAAGVVVALILVAVIVALLFYYRRRVANLKTEIAHVQYIADPQVAPDRHHFDNPVYSYQPSKGDDGTNLLLNNVHKIRNDLAACKNNTNLERQKLGAGCSEDDDDSSSKGAYGLTYDHPASLKNKEADAGNPNVNVYHSIEDLRDDRKVEHLYDEIKQKEGQDMEYDHLDYSRPGSSWKPHYQRMANGLTPHSKDASSKDHSDSVEVVLKLEFVKSTPDGNVIEGDSNEYLVVIIAREEEQFVPIDITSVAKEIYMRRDNGSNTM</sequence>
<proteinExistence type="predicted"/>
<keyword evidence="9" id="KW-1185">Reference proteome</keyword>
<dbReference type="GO" id="GO:0005044">
    <property type="term" value="F:scavenger receptor activity"/>
    <property type="evidence" value="ECO:0007669"/>
    <property type="project" value="InterPro"/>
</dbReference>
<evidence type="ECO:0000256" key="3">
    <source>
        <dbReference type="ARBA" id="ARBA00022737"/>
    </source>
</evidence>
<dbReference type="GO" id="GO:0048513">
    <property type="term" value="P:animal organ development"/>
    <property type="evidence" value="ECO:0007669"/>
    <property type="project" value="UniProtKB-ARBA"/>
</dbReference>
<dbReference type="SMART" id="SM00181">
    <property type="entry name" value="EGF"/>
    <property type="match status" value="3"/>
</dbReference>
<evidence type="ECO:0000259" key="7">
    <source>
        <dbReference type="PROSITE" id="PS50026"/>
    </source>
</evidence>
<feature type="transmembrane region" description="Helical" evidence="6">
    <location>
        <begin position="133"/>
        <end position="157"/>
    </location>
</feature>
<comment type="caution">
    <text evidence="5">Lacks conserved residue(s) required for the propagation of feature annotation.</text>
</comment>
<evidence type="ECO:0000256" key="5">
    <source>
        <dbReference type="PROSITE-ProRule" id="PRU00076"/>
    </source>
</evidence>
<dbReference type="InterPro" id="IPR000742">
    <property type="entry name" value="EGF"/>
</dbReference>
<evidence type="ECO:0000313" key="9">
    <source>
        <dbReference type="Proteomes" id="UP001233999"/>
    </source>
</evidence>
<dbReference type="PANTHER" id="PTHR24043:SF8">
    <property type="entry name" value="EGF-LIKE DOMAIN-CONTAINING PROTEIN"/>
    <property type="match status" value="1"/>
</dbReference>
<reference evidence="8" key="1">
    <citation type="journal article" date="2023" name="IScience">
        <title>Live-bearing cockroach genome reveals convergent evolutionary mechanisms linked to viviparity in insects and beyond.</title>
        <authorList>
            <person name="Fouks B."/>
            <person name="Harrison M.C."/>
            <person name="Mikhailova A.A."/>
            <person name="Marchal E."/>
            <person name="English S."/>
            <person name="Carruthers M."/>
            <person name="Jennings E.C."/>
            <person name="Chiamaka E.L."/>
            <person name="Frigard R.A."/>
            <person name="Pippel M."/>
            <person name="Attardo G.M."/>
            <person name="Benoit J.B."/>
            <person name="Bornberg-Bauer E."/>
            <person name="Tobe S.S."/>
        </authorList>
    </citation>
    <scope>NUCLEOTIDE SEQUENCE</scope>
    <source>
        <strain evidence="8">Stay&amp;Tobe</strain>
    </source>
</reference>
<dbReference type="SUPFAM" id="SSF57184">
    <property type="entry name" value="Growth factor receptor domain"/>
    <property type="match status" value="1"/>
</dbReference>
<dbReference type="EMBL" id="JASPKZ010000434">
    <property type="protein sequence ID" value="KAJ9600282.1"/>
    <property type="molecule type" value="Genomic_DNA"/>
</dbReference>
<evidence type="ECO:0000256" key="6">
    <source>
        <dbReference type="SAM" id="Phobius"/>
    </source>
</evidence>
<accession>A0AAD8ESN8</accession>
<evidence type="ECO:0000256" key="1">
    <source>
        <dbReference type="ARBA" id="ARBA00022536"/>
    </source>
</evidence>
<dbReference type="InterPro" id="IPR009030">
    <property type="entry name" value="Growth_fac_rcpt_cys_sf"/>
</dbReference>
<dbReference type="Proteomes" id="UP001233999">
    <property type="component" value="Unassembled WGS sequence"/>
</dbReference>
<keyword evidence="6" id="KW-1133">Transmembrane helix</keyword>
<comment type="caution">
    <text evidence="8">The sequence shown here is derived from an EMBL/GenBank/DDBJ whole genome shotgun (WGS) entry which is preliminary data.</text>
</comment>
<evidence type="ECO:0000313" key="8">
    <source>
        <dbReference type="EMBL" id="KAJ9600282.1"/>
    </source>
</evidence>
<feature type="domain" description="EGF-like" evidence="7">
    <location>
        <begin position="1"/>
        <end position="31"/>
    </location>
</feature>
<reference evidence="8" key="2">
    <citation type="submission" date="2023-05" db="EMBL/GenBank/DDBJ databases">
        <authorList>
            <person name="Fouks B."/>
        </authorList>
    </citation>
    <scope>NUCLEOTIDE SEQUENCE</scope>
    <source>
        <strain evidence="8">Stay&amp;Tobe</strain>
        <tissue evidence="8">Testes</tissue>
    </source>
</reference>
<dbReference type="FunFam" id="2.170.300.10:FF:000041">
    <property type="entry name" value="Tyrosine protein kinase receptor tie-1, putative"/>
    <property type="match status" value="1"/>
</dbReference>
<keyword evidence="4 5" id="KW-1015">Disulfide bond</keyword>